<evidence type="ECO:0000313" key="3">
    <source>
        <dbReference type="Proteomes" id="UP000297031"/>
    </source>
</evidence>
<dbReference type="PANTHER" id="PTHR34047">
    <property type="entry name" value="NUCLEAR INTRON MATURASE 1, MITOCHONDRIAL-RELATED"/>
    <property type="match status" value="1"/>
</dbReference>
<dbReference type="EMBL" id="CP039393">
    <property type="protein sequence ID" value="QCD35594.1"/>
    <property type="molecule type" value="Genomic_DNA"/>
</dbReference>
<keyword evidence="3" id="KW-1185">Reference proteome</keyword>
<dbReference type="Proteomes" id="UP000297031">
    <property type="component" value="Chromosome"/>
</dbReference>
<reference evidence="2 3" key="1">
    <citation type="submission" date="2019-02" db="EMBL/GenBank/DDBJ databases">
        <title>Isolation and identification of novel species under the genus Muribaculum.</title>
        <authorList>
            <person name="Miyake S."/>
            <person name="Ding Y."/>
            <person name="Low A."/>
            <person name="Soh M."/>
            <person name="Seedorf H."/>
        </authorList>
    </citation>
    <scope>NUCLEOTIDE SEQUENCE [LARGE SCALE GENOMIC DNA]</scope>
    <source>
        <strain evidence="2 3">TLL-A4</strain>
    </source>
</reference>
<dbReference type="SUPFAM" id="SSF56672">
    <property type="entry name" value="DNA/RNA polymerases"/>
    <property type="match status" value="1"/>
</dbReference>
<dbReference type="OrthoDB" id="9780724at2"/>
<protein>
    <recommendedName>
        <fullName evidence="4">Reverse transcriptase domain-containing protein</fullName>
    </recommendedName>
</protein>
<evidence type="ECO:0000313" key="2">
    <source>
        <dbReference type="EMBL" id="QCD35594.1"/>
    </source>
</evidence>
<proteinExistence type="inferred from homology"/>
<dbReference type="InterPro" id="IPR051083">
    <property type="entry name" value="GrpII_Intron_Splice-Mob/Def"/>
</dbReference>
<dbReference type="InterPro" id="IPR043502">
    <property type="entry name" value="DNA/RNA_pol_sf"/>
</dbReference>
<comment type="similarity">
    <text evidence="1">Belongs to the bacterial reverse transcriptase family.</text>
</comment>
<accession>A0A4P7VJS2</accession>
<dbReference type="PANTHER" id="PTHR34047:SF8">
    <property type="entry name" value="PROTEIN YKFC"/>
    <property type="match status" value="1"/>
</dbReference>
<evidence type="ECO:0008006" key="4">
    <source>
        <dbReference type="Google" id="ProtNLM"/>
    </source>
</evidence>
<dbReference type="KEGG" id="mgod:E7746_06650"/>
<gene>
    <name evidence="2" type="ORF">E7746_06650</name>
</gene>
<sequence length="546" mass="64229">MKRRGYISPRIETIENYEAAFRGFAEYKERRDNVQRFAANLKANLMELLAEYRDGTGHTSEYQDEEIFEPKRRIVSKLPVRDHVRQWAPLLQTERLFTDTFIRRSCSCVKGRGTHDFINLLRKELYTDPESTWYFVQLDAHHYFQNIAHFLMKERVRTKIKDPKLLRFLDEFIDSFRQGLPLGVKISQILANFFLAKFDHDAVGIFGIAGDPERLAYWRNRYVSDSLVTCRTKEQADELGRGVAYMVGKFDRYISEPIQYFRFADNIVMLHRDKTFLHLVTEMCIMVLARDYLIEVNRNWNVRPVWSRGIDVCSYVSFHTHRALRKRNKKALCRQVAKCKKKGMTPEETRLECASRIGFATHANSHTLLRKLDINMEKRLGKVIKNRRANIPFKGMRYDQKRPFTDIVCKDPAQEDNFKIMLLDYAIEDSKVETEDYFAEVTGPDGVVRQERKTRPKKCLVIRYKRILQTVVQTAVDGEEHESYVYEREKDSNGTPTVKDAEYYSYTGSAIMIDQAEKDFTKADLPCPTVVMEQVNKLNKKFYKFT</sequence>
<evidence type="ECO:0000256" key="1">
    <source>
        <dbReference type="ARBA" id="ARBA00034120"/>
    </source>
</evidence>
<organism evidence="2 3">
    <name type="scientific">Muribaculum gordoncarteri</name>
    <dbReference type="NCBI Taxonomy" id="2530390"/>
    <lineage>
        <taxon>Bacteria</taxon>
        <taxon>Pseudomonadati</taxon>
        <taxon>Bacteroidota</taxon>
        <taxon>Bacteroidia</taxon>
        <taxon>Bacteroidales</taxon>
        <taxon>Muribaculaceae</taxon>
        <taxon>Muribaculum</taxon>
    </lineage>
</organism>
<dbReference type="RefSeq" id="WP_136410253.1">
    <property type="nucleotide sequence ID" value="NZ_CP039393.1"/>
</dbReference>
<name>A0A4P7VJS2_9BACT</name>
<dbReference type="AlphaFoldDB" id="A0A4P7VJS2"/>